<dbReference type="EMBL" id="VZZJ01000019">
    <property type="protein sequence ID" value="KAB1071518.1"/>
    <property type="molecule type" value="Genomic_DNA"/>
</dbReference>
<dbReference type="Proteomes" id="UP000441523">
    <property type="component" value="Unassembled WGS sequence"/>
</dbReference>
<evidence type="ECO:0000256" key="1">
    <source>
        <dbReference type="SAM" id="MobiDB-lite"/>
    </source>
</evidence>
<sequence>MNTTRNRKAAPESPSLRQRAEALRSSLPRGAEAAPLPVPFATTVEAELIALNERYEEFQRVHDDLNCVSPTPANGKALNQAEAHSARLQRAILREAVGLPAASISALGLQARLIASVSGGWWDDDEIELPEQLCRQLLDRVLGLAGLSRIRRPDVTPDEIRGWLAEPATAPGTEERAK</sequence>
<feature type="region of interest" description="Disordered" evidence="1">
    <location>
        <begin position="1"/>
        <end position="28"/>
    </location>
</feature>
<protein>
    <submittedName>
        <fullName evidence="2">Uncharacterized protein</fullName>
    </submittedName>
</protein>
<gene>
    <name evidence="2" type="ORF">F6X51_19600</name>
</gene>
<name>A0A6N6MNQ5_9HYPH</name>
<dbReference type="RefSeq" id="WP_150965357.1">
    <property type="nucleotide sequence ID" value="NZ_VZZJ01000019.1"/>
</dbReference>
<reference evidence="2 3" key="1">
    <citation type="submission" date="2019-09" db="EMBL/GenBank/DDBJ databases">
        <title>YIM 132548 draft genome.</title>
        <authorList>
            <person name="Jiang L."/>
        </authorList>
    </citation>
    <scope>NUCLEOTIDE SEQUENCE [LARGE SCALE GENOMIC DNA]</scope>
    <source>
        <strain evidence="2 3">YIM 132548</strain>
    </source>
</reference>
<accession>A0A6N6MNQ5</accession>
<evidence type="ECO:0000313" key="2">
    <source>
        <dbReference type="EMBL" id="KAB1071518.1"/>
    </source>
</evidence>
<dbReference type="AlphaFoldDB" id="A0A6N6MNQ5"/>
<organism evidence="2 3">
    <name type="scientific">Methylobacterium planeticum</name>
    <dbReference type="NCBI Taxonomy" id="2615211"/>
    <lineage>
        <taxon>Bacteria</taxon>
        <taxon>Pseudomonadati</taxon>
        <taxon>Pseudomonadota</taxon>
        <taxon>Alphaproteobacteria</taxon>
        <taxon>Hyphomicrobiales</taxon>
        <taxon>Methylobacteriaceae</taxon>
        <taxon>Methylobacterium</taxon>
    </lineage>
</organism>
<comment type="caution">
    <text evidence="2">The sequence shown here is derived from an EMBL/GenBank/DDBJ whole genome shotgun (WGS) entry which is preliminary data.</text>
</comment>
<keyword evidence="3" id="KW-1185">Reference proteome</keyword>
<proteinExistence type="predicted"/>
<evidence type="ECO:0000313" key="3">
    <source>
        <dbReference type="Proteomes" id="UP000441523"/>
    </source>
</evidence>